<dbReference type="Gene3D" id="3.40.630.30">
    <property type="match status" value="1"/>
</dbReference>
<evidence type="ECO:0000259" key="1">
    <source>
        <dbReference type="PROSITE" id="PS51186"/>
    </source>
</evidence>
<dbReference type="SUPFAM" id="SSF55729">
    <property type="entry name" value="Acyl-CoA N-acyltransferases (Nat)"/>
    <property type="match status" value="1"/>
</dbReference>
<dbReference type="EMBL" id="AGEI01000007">
    <property type="protein sequence ID" value="EHR35803.1"/>
    <property type="molecule type" value="Genomic_DNA"/>
</dbReference>
<comment type="caution">
    <text evidence="2">The sequence shown here is derived from an EMBL/GenBank/DDBJ whole genome shotgun (WGS) entry which is preliminary data.</text>
</comment>
<organism evidence="2 3">
    <name type="scientific">Helcococcus kunzii ATCC 51366</name>
    <dbReference type="NCBI Taxonomy" id="883114"/>
    <lineage>
        <taxon>Bacteria</taxon>
        <taxon>Bacillati</taxon>
        <taxon>Bacillota</taxon>
        <taxon>Tissierellia</taxon>
        <taxon>Tissierellales</taxon>
        <taxon>Peptoniphilaceae</taxon>
        <taxon>Helcococcus</taxon>
    </lineage>
</organism>
<dbReference type="PROSITE" id="PS51186">
    <property type="entry name" value="GNAT"/>
    <property type="match status" value="1"/>
</dbReference>
<dbReference type="PATRIC" id="fig|883114.3.peg.245"/>
<keyword evidence="3" id="KW-1185">Reference proteome</keyword>
<dbReference type="eggNOG" id="COG0456">
    <property type="taxonomic scope" value="Bacteria"/>
</dbReference>
<dbReference type="InterPro" id="IPR000182">
    <property type="entry name" value="GNAT_dom"/>
</dbReference>
<gene>
    <name evidence="2" type="ORF">HMPREF9709_00249</name>
</gene>
<sequence length="164" mass="18788">MITDLRKEHIKKIDNNFVEQGWGSRLEVLEKYLDEINQGKRIVLVDVNNDECRGYITLVLNKSPNDNNSTVPEIVDFNVFEKYQGMGIGQNLLDSIILEAKSYNDFVKIGVGLNSNYGKAQRLYVKNGFIPDGKGIYYKNEVVGVNELCKNDDNLAMYFLKKIR</sequence>
<protein>
    <recommendedName>
        <fullName evidence="1">N-acetyltransferase domain-containing protein</fullName>
    </recommendedName>
</protein>
<feature type="domain" description="N-acetyltransferase" evidence="1">
    <location>
        <begin position="1"/>
        <end position="164"/>
    </location>
</feature>
<dbReference type="Pfam" id="PF00583">
    <property type="entry name" value="Acetyltransf_1"/>
    <property type="match status" value="1"/>
</dbReference>
<dbReference type="HOGENOM" id="CLU_121411_0_0_9"/>
<proteinExistence type="predicted"/>
<dbReference type="Proteomes" id="UP000004191">
    <property type="component" value="Unassembled WGS sequence"/>
</dbReference>
<evidence type="ECO:0000313" key="2">
    <source>
        <dbReference type="EMBL" id="EHR35803.1"/>
    </source>
</evidence>
<dbReference type="GeneID" id="96998270"/>
<dbReference type="CDD" id="cd04301">
    <property type="entry name" value="NAT_SF"/>
    <property type="match status" value="1"/>
</dbReference>
<evidence type="ECO:0000313" key="3">
    <source>
        <dbReference type="Proteomes" id="UP000004191"/>
    </source>
</evidence>
<dbReference type="OrthoDB" id="9803772at2"/>
<accession>H3NLN8</accession>
<dbReference type="AlphaFoldDB" id="H3NLN8"/>
<dbReference type="GO" id="GO:0016747">
    <property type="term" value="F:acyltransferase activity, transferring groups other than amino-acyl groups"/>
    <property type="evidence" value="ECO:0007669"/>
    <property type="project" value="InterPro"/>
</dbReference>
<name>H3NLN8_9FIRM</name>
<dbReference type="RefSeq" id="WP_005397169.1">
    <property type="nucleotide sequence ID" value="NZ_JH601088.1"/>
</dbReference>
<dbReference type="InterPro" id="IPR016181">
    <property type="entry name" value="Acyl_CoA_acyltransferase"/>
</dbReference>
<reference evidence="2 3" key="1">
    <citation type="submission" date="2012-01" db="EMBL/GenBank/DDBJ databases">
        <title>The Genome Sequence of Helcococcus kunzii ATCC 51366.</title>
        <authorList>
            <consortium name="The Broad Institute Genome Sequencing Platform"/>
            <person name="Earl A."/>
            <person name="Ward D."/>
            <person name="Feldgarden M."/>
            <person name="Gevers D."/>
            <person name="Huys G."/>
            <person name="Young S.K."/>
            <person name="Zeng Q."/>
            <person name="Gargeya S."/>
            <person name="Fitzgerald M."/>
            <person name="Haas B."/>
            <person name="Abouelleil A."/>
            <person name="Alvarado L."/>
            <person name="Arachchi H.M."/>
            <person name="Berlin A."/>
            <person name="Chapman S.B."/>
            <person name="Gearin G."/>
            <person name="Goldberg J."/>
            <person name="Griggs A."/>
            <person name="Gujja S."/>
            <person name="Hansen M."/>
            <person name="Heiman D."/>
            <person name="Howarth C."/>
            <person name="Larimer J."/>
            <person name="Lui A."/>
            <person name="MacDonald P.J.P."/>
            <person name="McCowen C."/>
            <person name="Montmayeur A."/>
            <person name="Murphy C."/>
            <person name="Neiman D."/>
            <person name="Pearson M."/>
            <person name="Priest M."/>
            <person name="Roberts A."/>
            <person name="Saif S."/>
            <person name="Shea T."/>
            <person name="Sisk P."/>
            <person name="Stolte C."/>
            <person name="Sykes S."/>
            <person name="Wortman J."/>
            <person name="Nusbaum C."/>
            <person name="Birren B."/>
        </authorList>
    </citation>
    <scope>NUCLEOTIDE SEQUENCE [LARGE SCALE GENOMIC DNA]</scope>
    <source>
        <strain evidence="2 3">ATCC 51366</strain>
    </source>
</reference>
<dbReference type="STRING" id="883114.HMPREF9709_00249"/>